<proteinExistence type="predicted"/>
<evidence type="ECO:0000313" key="12">
    <source>
        <dbReference type="Proteomes" id="UP001154240"/>
    </source>
</evidence>
<evidence type="ECO:0000256" key="8">
    <source>
        <dbReference type="ARBA" id="ARBA00023012"/>
    </source>
</evidence>
<dbReference type="GO" id="GO:0005524">
    <property type="term" value="F:ATP binding"/>
    <property type="evidence" value="ECO:0007669"/>
    <property type="project" value="UniProtKB-KW"/>
</dbReference>
<dbReference type="SUPFAM" id="SSF47384">
    <property type="entry name" value="Homodimeric domain of signal transducing histidine kinase"/>
    <property type="match status" value="1"/>
</dbReference>
<dbReference type="SUPFAM" id="SSF55874">
    <property type="entry name" value="ATPase domain of HSP90 chaperone/DNA topoisomerase II/histidine kinase"/>
    <property type="match status" value="1"/>
</dbReference>
<dbReference type="EC" id="2.7.13.3" evidence="2"/>
<dbReference type="SUPFAM" id="SSF55781">
    <property type="entry name" value="GAF domain-like"/>
    <property type="match status" value="1"/>
</dbReference>
<dbReference type="Gene3D" id="1.10.287.130">
    <property type="match status" value="1"/>
</dbReference>
<dbReference type="GO" id="GO:0000155">
    <property type="term" value="F:phosphorelay sensor kinase activity"/>
    <property type="evidence" value="ECO:0007669"/>
    <property type="project" value="InterPro"/>
</dbReference>
<keyword evidence="9" id="KW-0472">Membrane</keyword>
<dbReference type="InterPro" id="IPR004358">
    <property type="entry name" value="Sig_transdc_His_kin-like_C"/>
</dbReference>
<keyword evidence="9" id="KW-0812">Transmembrane</keyword>
<dbReference type="Gene3D" id="3.30.450.20">
    <property type="entry name" value="PAS domain"/>
    <property type="match status" value="1"/>
</dbReference>
<reference evidence="11" key="1">
    <citation type="journal article" date="2022" name="bioRxiv">
        <title>Thiovibrio frasassiensisgen. nov., sp. nov., an autotrophic, elemental sulfur disproportionating bacterium isolated from sulfidic karst sediment, and proposal of Thiovibrionaceae fam. nov.</title>
        <authorList>
            <person name="Aronson H."/>
            <person name="Thomas C."/>
            <person name="Bhattacharyya M."/>
            <person name="Eckstein S."/>
            <person name="Jensen S."/>
            <person name="Barco R."/>
            <person name="Macalady J."/>
            <person name="Amend J."/>
        </authorList>
    </citation>
    <scope>NUCLEOTIDE SEQUENCE</scope>
    <source>
        <strain evidence="11">RS19-109</strain>
    </source>
</reference>
<evidence type="ECO:0000256" key="4">
    <source>
        <dbReference type="ARBA" id="ARBA00022679"/>
    </source>
</evidence>
<dbReference type="Proteomes" id="UP001154240">
    <property type="component" value="Unassembled WGS sequence"/>
</dbReference>
<accession>A0A9X4MIH0</accession>
<keyword evidence="8" id="KW-0902">Two-component regulatory system</keyword>
<evidence type="ECO:0000259" key="10">
    <source>
        <dbReference type="PROSITE" id="PS50109"/>
    </source>
</evidence>
<comment type="catalytic activity">
    <reaction evidence="1">
        <text>ATP + protein L-histidine = ADP + protein N-phospho-L-histidine.</text>
        <dbReference type="EC" id="2.7.13.3"/>
    </reaction>
</comment>
<dbReference type="SUPFAM" id="SSF55785">
    <property type="entry name" value="PYP-like sensor domain (PAS domain)"/>
    <property type="match status" value="1"/>
</dbReference>
<dbReference type="InterPro" id="IPR036097">
    <property type="entry name" value="HisK_dim/P_sf"/>
</dbReference>
<keyword evidence="9" id="KW-1133">Transmembrane helix</keyword>
<evidence type="ECO:0000256" key="5">
    <source>
        <dbReference type="ARBA" id="ARBA00022741"/>
    </source>
</evidence>
<dbReference type="SMART" id="SM00388">
    <property type="entry name" value="HisKA"/>
    <property type="match status" value="1"/>
</dbReference>
<evidence type="ECO:0000256" key="6">
    <source>
        <dbReference type="ARBA" id="ARBA00022777"/>
    </source>
</evidence>
<dbReference type="InterPro" id="IPR029016">
    <property type="entry name" value="GAF-like_dom_sf"/>
</dbReference>
<dbReference type="InterPro" id="IPR005467">
    <property type="entry name" value="His_kinase_dom"/>
</dbReference>
<keyword evidence="4" id="KW-0808">Transferase</keyword>
<dbReference type="InterPro" id="IPR000014">
    <property type="entry name" value="PAS"/>
</dbReference>
<sequence>MPMDNEWQQGEIFSLRMRKSILNILSFLGGAVLLSLLSLLHPGHLRADFSLETSLLLLFGGCSGIFLRLWLVQRWESRIREANLLLLVRTVRRIHLLLAGRKSRDELLQGICRILVDEAHYCTAWLALLDKEGAVVRSGEVGLAEQFSRVRQGMEQGIFPVCVKKAMSGNGLVVSDQASRCPDCPLAAKDADRVCFTARLGHRNQNYGLLSISTSAAHKYNSEERLLFGEIARDVGQAFYLMELEEQRLMSENRFRELVENSLAGILLIQDNAIIYRNPEQKRLFGPLPGKFRANAFAGVHPEDLEKVEAAYGRVSRGEVATVDLDFRFYPLQKDSGAPGMKWVFCRASRIEYQGRETVLVSMVDITRNRELEQIVRVQDKMSSLGRVAAGIAHEIRNPLSGINIYLDTLAKMFVRGENLDTVGEIITQVKGASGKIEAVIRRVMDFSKPGHPRLILTDINQPVENALSLCGATLRKHRVELEKELACTLPRCRLDATLIEQVVLNLLTNAAEALRQSEAKRIRVRTALEQGAVVIRVADSGPGIAEGLRDKVFDPFYTTKSDGTGIGLSLCQRILNDHHGTLIVEESGWGGAEFVVSLAPESERDDGSL</sequence>
<dbReference type="InterPro" id="IPR003661">
    <property type="entry name" value="HisK_dim/P_dom"/>
</dbReference>
<keyword evidence="6" id="KW-0418">Kinase</keyword>
<comment type="caution">
    <text evidence="11">The sequence shown here is derived from an EMBL/GenBank/DDBJ whole genome shotgun (WGS) entry which is preliminary data.</text>
</comment>
<keyword evidence="7 11" id="KW-0067">ATP-binding</keyword>
<dbReference type="RefSeq" id="WP_307633128.1">
    <property type="nucleotide sequence ID" value="NZ_JAPHEH010000001.1"/>
</dbReference>
<evidence type="ECO:0000256" key="9">
    <source>
        <dbReference type="SAM" id="Phobius"/>
    </source>
</evidence>
<dbReference type="PROSITE" id="PS50109">
    <property type="entry name" value="HIS_KIN"/>
    <property type="match status" value="1"/>
</dbReference>
<evidence type="ECO:0000313" key="11">
    <source>
        <dbReference type="EMBL" id="MDG4476158.1"/>
    </source>
</evidence>
<evidence type="ECO:0000256" key="2">
    <source>
        <dbReference type="ARBA" id="ARBA00012438"/>
    </source>
</evidence>
<dbReference type="InterPro" id="IPR035965">
    <property type="entry name" value="PAS-like_dom_sf"/>
</dbReference>
<keyword evidence="12" id="KW-1185">Reference proteome</keyword>
<dbReference type="PANTHER" id="PTHR43065">
    <property type="entry name" value="SENSOR HISTIDINE KINASE"/>
    <property type="match status" value="1"/>
</dbReference>
<reference evidence="11" key="2">
    <citation type="submission" date="2022-10" db="EMBL/GenBank/DDBJ databases">
        <authorList>
            <person name="Aronson H.S."/>
        </authorList>
    </citation>
    <scope>NUCLEOTIDE SEQUENCE</scope>
    <source>
        <strain evidence="11">RS19-109</strain>
    </source>
</reference>
<dbReference type="EMBL" id="JAPHEH010000001">
    <property type="protein sequence ID" value="MDG4476158.1"/>
    <property type="molecule type" value="Genomic_DNA"/>
</dbReference>
<dbReference type="CDD" id="cd00082">
    <property type="entry name" value="HisKA"/>
    <property type="match status" value="1"/>
</dbReference>
<dbReference type="SMART" id="SM00387">
    <property type="entry name" value="HATPase_c"/>
    <property type="match status" value="1"/>
</dbReference>
<feature type="transmembrane region" description="Helical" evidence="9">
    <location>
        <begin position="53"/>
        <end position="71"/>
    </location>
</feature>
<evidence type="ECO:0000256" key="7">
    <source>
        <dbReference type="ARBA" id="ARBA00022840"/>
    </source>
</evidence>
<dbReference type="Pfam" id="PF02518">
    <property type="entry name" value="HATPase_c"/>
    <property type="match status" value="1"/>
</dbReference>
<evidence type="ECO:0000256" key="1">
    <source>
        <dbReference type="ARBA" id="ARBA00000085"/>
    </source>
</evidence>
<dbReference type="PANTHER" id="PTHR43065:SF10">
    <property type="entry name" value="PEROXIDE STRESS-ACTIVATED HISTIDINE KINASE MAK3"/>
    <property type="match status" value="1"/>
</dbReference>
<keyword evidence="5" id="KW-0547">Nucleotide-binding</keyword>
<dbReference type="Pfam" id="PF00512">
    <property type="entry name" value="HisKA"/>
    <property type="match status" value="1"/>
</dbReference>
<keyword evidence="3" id="KW-0597">Phosphoprotein</keyword>
<name>A0A9X4MIH0_9BACT</name>
<dbReference type="AlphaFoldDB" id="A0A9X4MIH0"/>
<dbReference type="InterPro" id="IPR036890">
    <property type="entry name" value="HATPase_C_sf"/>
</dbReference>
<dbReference type="Gene3D" id="3.30.450.40">
    <property type="match status" value="1"/>
</dbReference>
<organism evidence="11 12">
    <name type="scientific">Thiovibrio frasassiensis</name>
    <dbReference type="NCBI Taxonomy" id="2984131"/>
    <lineage>
        <taxon>Bacteria</taxon>
        <taxon>Pseudomonadati</taxon>
        <taxon>Thermodesulfobacteriota</taxon>
        <taxon>Desulfobulbia</taxon>
        <taxon>Desulfobulbales</taxon>
        <taxon>Thiovibrionaceae</taxon>
        <taxon>Thiovibrio</taxon>
    </lineage>
</organism>
<feature type="domain" description="Histidine kinase" evidence="10">
    <location>
        <begin position="391"/>
        <end position="603"/>
    </location>
</feature>
<dbReference type="NCBIfam" id="TIGR00229">
    <property type="entry name" value="sensory_box"/>
    <property type="match status" value="1"/>
</dbReference>
<dbReference type="InterPro" id="IPR003594">
    <property type="entry name" value="HATPase_dom"/>
</dbReference>
<feature type="transmembrane region" description="Helical" evidence="9">
    <location>
        <begin position="21"/>
        <end position="41"/>
    </location>
</feature>
<evidence type="ECO:0000256" key="3">
    <source>
        <dbReference type="ARBA" id="ARBA00022553"/>
    </source>
</evidence>
<protein>
    <recommendedName>
        <fullName evidence="2">histidine kinase</fullName>
        <ecNumber evidence="2">2.7.13.3</ecNumber>
    </recommendedName>
</protein>
<dbReference type="PRINTS" id="PR00344">
    <property type="entry name" value="BCTRLSENSOR"/>
</dbReference>
<dbReference type="Gene3D" id="3.30.565.10">
    <property type="entry name" value="Histidine kinase-like ATPase, C-terminal domain"/>
    <property type="match status" value="1"/>
</dbReference>
<gene>
    <name evidence="11" type="ORF">OLX77_08320</name>
</gene>